<accession>A0A3E0WXB1</accession>
<dbReference type="OrthoDB" id="5519470at2"/>
<name>A0A3E0WXB1_9GAMM</name>
<feature type="transmembrane region" description="Helical" evidence="1">
    <location>
        <begin position="12"/>
        <end position="35"/>
    </location>
</feature>
<sequence>MNDLLTRCVEQYTWIHTTIGLIGNICFVAGSILFLREIQNLGTVFFIIGSTGMLIGNIGNTIAMKLARDWRKKQEAHEAQPAPAGKWKT</sequence>
<dbReference type="Proteomes" id="UP000256763">
    <property type="component" value="Unassembled WGS sequence"/>
</dbReference>
<gene>
    <name evidence="3" type="ORF">CAL65_10970</name>
</gene>
<reference evidence="4" key="1">
    <citation type="submission" date="2017-05" db="EMBL/GenBank/DDBJ databases">
        <authorList>
            <person name="Sharma S."/>
            <person name="Sidhu C."/>
            <person name="Pinnaka A.K."/>
        </authorList>
    </citation>
    <scope>NUCLEOTIDE SEQUENCE [LARGE SCALE GENOMIC DNA]</scope>
    <source>
        <strain evidence="4">AK93</strain>
    </source>
</reference>
<proteinExistence type="predicted"/>
<keyword evidence="1" id="KW-1133">Transmembrane helix</keyword>
<feature type="domain" description="YrhK" evidence="2">
    <location>
        <begin position="11"/>
        <end position="60"/>
    </location>
</feature>
<keyword evidence="1" id="KW-0472">Membrane</keyword>
<keyword evidence="1" id="KW-0812">Transmembrane</keyword>
<dbReference type="EMBL" id="NFZW01000009">
    <property type="protein sequence ID" value="RFA36557.1"/>
    <property type="molecule type" value="Genomic_DNA"/>
</dbReference>
<evidence type="ECO:0000313" key="4">
    <source>
        <dbReference type="Proteomes" id="UP000256763"/>
    </source>
</evidence>
<keyword evidence="4" id="KW-1185">Reference proteome</keyword>
<evidence type="ECO:0000259" key="2">
    <source>
        <dbReference type="Pfam" id="PF14145"/>
    </source>
</evidence>
<organism evidence="3 4">
    <name type="scientific">Alkalilimnicola ehrlichii</name>
    <dbReference type="NCBI Taxonomy" id="351052"/>
    <lineage>
        <taxon>Bacteria</taxon>
        <taxon>Pseudomonadati</taxon>
        <taxon>Pseudomonadota</taxon>
        <taxon>Gammaproteobacteria</taxon>
        <taxon>Chromatiales</taxon>
        <taxon>Ectothiorhodospiraceae</taxon>
        <taxon>Alkalilimnicola</taxon>
    </lineage>
</organism>
<evidence type="ECO:0000313" key="3">
    <source>
        <dbReference type="EMBL" id="RFA36557.1"/>
    </source>
</evidence>
<dbReference type="AlphaFoldDB" id="A0A3E0WXB1"/>
<dbReference type="Pfam" id="PF14145">
    <property type="entry name" value="YrhK"/>
    <property type="match status" value="1"/>
</dbReference>
<dbReference type="InterPro" id="IPR025424">
    <property type="entry name" value="YrhK_domain"/>
</dbReference>
<evidence type="ECO:0000256" key="1">
    <source>
        <dbReference type="SAM" id="Phobius"/>
    </source>
</evidence>
<protein>
    <recommendedName>
        <fullName evidence="2">YrhK domain-containing protein</fullName>
    </recommendedName>
</protein>
<dbReference type="RefSeq" id="WP_116302035.1">
    <property type="nucleotide sequence ID" value="NZ_NFZV01000007.1"/>
</dbReference>
<feature type="transmembrane region" description="Helical" evidence="1">
    <location>
        <begin position="41"/>
        <end position="63"/>
    </location>
</feature>
<comment type="caution">
    <text evidence="3">The sequence shown here is derived from an EMBL/GenBank/DDBJ whole genome shotgun (WGS) entry which is preliminary data.</text>
</comment>